<gene>
    <name evidence="2" type="ORF">ACFFP0_09540</name>
</gene>
<keyword evidence="1" id="KW-1133">Transmembrane helix</keyword>
<protein>
    <submittedName>
        <fullName evidence="2">DUF6384 family protein</fullName>
    </submittedName>
</protein>
<evidence type="ECO:0000313" key="3">
    <source>
        <dbReference type="Proteomes" id="UP001589692"/>
    </source>
</evidence>
<evidence type="ECO:0000256" key="1">
    <source>
        <dbReference type="SAM" id="Phobius"/>
    </source>
</evidence>
<dbReference type="Pfam" id="PF19911">
    <property type="entry name" value="DUF6384"/>
    <property type="match status" value="1"/>
</dbReference>
<proteinExistence type="predicted"/>
<sequence>MADSTAAAAPATSDAKGPALDELMLAMDVVDTLRHQEDVALRELAQDGRDDVLKERLRRLYESQGLAVSDRILDEGIKALKESRFTYEPTPPGFSRTLAGLWVRRGTFGKVLGVLVLLFVAWVGWSVWQQTVAERAAETARIELTETLPRRIAAAGQAASAEARTDDARRRVEQLQTDAASALSRSDAAAARVALGALERLRGDLVQVYELRIVSRPSEQSGIYRIPDVNTGARNYYLIVEAVASDGKLLSFPIRSEENNQTKTVSKWAVRVPQRTYDAVRGDKTDDGILQNDILATKPRGALEPVYSMAVSGGAITEW</sequence>
<name>A0ABV6AG59_9HYPH</name>
<dbReference type="InterPro" id="IPR045964">
    <property type="entry name" value="DUF6384"/>
</dbReference>
<keyword evidence="3" id="KW-1185">Reference proteome</keyword>
<keyword evidence="1" id="KW-0812">Transmembrane</keyword>
<dbReference type="EMBL" id="JBHMAA010000011">
    <property type="protein sequence ID" value="MFB9949089.1"/>
    <property type="molecule type" value="Genomic_DNA"/>
</dbReference>
<reference evidence="2 3" key="1">
    <citation type="submission" date="2024-09" db="EMBL/GenBank/DDBJ databases">
        <authorList>
            <person name="Sun Q."/>
            <person name="Mori K."/>
        </authorList>
    </citation>
    <scope>NUCLEOTIDE SEQUENCE [LARGE SCALE GENOMIC DNA]</scope>
    <source>
        <strain evidence="2 3">TBRC 4938</strain>
    </source>
</reference>
<dbReference type="RefSeq" id="WP_377259579.1">
    <property type="nucleotide sequence ID" value="NZ_JBHMAA010000011.1"/>
</dbReference>
<keyword evidence="1" id="KW-0472">Membrane</keyword>
<organism evidence="2 3">
    <name type="scientific">Rhizobium puerariae</name>
    <dbReference type="NCBI Taxonomy" id="1585791"/>
    <lineage>
        <taxon>Bacteria</taxon>
        <taxon>Pseudomonadati</taxon>
        <taxon>Pseudomonadota</taxon>
        <taxon>Alphaproteobacteria</taxon>
        <taxon>Hyphomicrobiales</taxon>
        <taxon>Rhizobiaceae</taxon>
        <taxon>Rhizobium/Agrobacterium group</taxon>
        <taxon>Rhizobium</taxon>
    </lineage>
</organism>
<feature type="transmembrane region" description="Helical" evidence="1">
    <location>
        <begin position="111"/>
        <end position="128"/>
    </location>
</feature>
<comment type="caution">
    <text evidence="2">The sequence shown here is derived from an EMBL/GenBank/DDBJ whole genome shotgun (WGS) entry which is preliminary data.</text>
</comment>
<accession>A0ABV6AG59</accession>
<dbReference type="Proteomes" id="UP001589692">
    <property type="component" value="Unassembled WGS sequence"/>
</dbReference>
<evidence type="ECO:0000313" key="2">
    <source>
        <dbReference type="EMBL" id="MFB9949089.1"/>
    </source>
</evidence>